<organism evidence="1">
    <name type="scientific">marine sediment metagenome</name>
    <dbReference type="NCBI Taxonomy" id="412755"/>
    <lineage>
        <taxon>unclassified sequences</taxon>
        <taxon>metagenomes</taxon>
        <taxon>ecological metagenomes</taxon>
    </lineage>
</organism>
<sequence>VKRGDRIPMFLDSIFMGGFPTYTDSPAALEGGTFFTAGGGDGEMDRYCIPRHGKSVNSLFVDLSVREVGLKELWKLKWHREFDINGPWTLVGGVTSAIWDEAAPWMKGYPEY</sequence>
<protein>
    <submittedName>
        <fullName evidence="1">Uncharacterized protein</fullName>
    </submittedName>
</protein>
<name>X0XDB4_9ZZZZ</name>
<reference evidence="1" key="1">
    <citation type="journal article" date="2014" name="Front. Microbiol.">
        <title>High frequency of phylogenetically diverse reductive dehalogenase-homologous genes in deep subseafloor sedimentary metagenomes.</title>
        <authorList>
            <person name="Kawai M."/>
            <person name="Futagami T."/>
            <person name="Toyoda A."/>
            <person name="Takaki Y."/>
            <person name="Nishi S."/>
            <person name="Hori S."/>
            <person name="Arai W."/>
            <person name="Tsubouchi T."/>
            <person name="Morono Y."/>
            <person name="Uchiyama I."/>
            <person name="Ito T."/>
            <person name="Fujiyama A."/>
            <person name="Inagaki F."/>
            <person name="Takami H."/>
        </authorList>
    </citation>
    <scope>NUCLEOTIDE SEQUENCE</scope>
    <source>
        <strain evidence="1">Expedition CK06-06</strain>
    </source>
</reference>
<gene>
    <name evidence="1" type="ORF">S01H1_61351</name>
</gene>
<accession>X0XDB4</accession>
<feature type="non-terminal residue" evidence="1">
    <location>
        <position position="1"/>
    </location>
</feature>
<dbReference type="AlphaFoldDB" id="X0XDB4"/>
<comment type="caution">
    <text evidence="1">The sequence shown here is derived from an EMBL/GenBank/DDBJ whole genome shotgun (WGS) entry which is preliminary data.</text>
</comment>
<evidence type="ECO:0000313" key="1">
    <source>
        <dbReference type="EMBL" id="GAG33407.1"/>
    </source>
</evidence>
<dbReference type="EMBL" id="BARS01040223">
    <property type="protein sequence ID" value="GAG33407.1"/>
    <property type="molecule type" value="Genomic_DNA"/>
</dbReference>
<proteinExistence type="predicted"/>